<proteinExistence type="inferred from homology"/>
<evidence type="ECO:0000256" key="3">
    <source>
        <dbReference type="ARBA" id="ARBA00022475"/>
    </source>
</evidence>
<dbReference type="SMART" id="SM01117">
    <property type="entry name" value="Cyt-b5"/>
    <property type="match status" value="1"/>
</dbReference>
<feature type="transmembrane region" description="Helical" evidence="7">
    <location>
        <begin position="188"/>
        <end position="209"/>
    </location>
</feature>
<accession>A0A1Q8QIB2</accession>
<dbReference type="EMBL" id="MLBF01000064">
    <property type="protein sequence ID" value="OLN27056.1"/>
    <property type="molecule type" value="Genomic_DNA"/>
</dbReference>
<keyword evidence="6 7" id="KW-0472">Membrane</keyword>
<evidence type="ECO:0000256" key="1">
    <source>
        <dbReference type="ARBA" id="ARBA00004651"/>
    </source>
</evidence>
<comment type="similarity">
    <text evidence="2">Belongs to the DoxX family.</text>
</comment>
<dbReference type="SUPFAM" id="SSF55856">
    <property type="entry name" value="Cytochrome b5-like heme/steroid binding domain"/>
    <property type="match status" value="1"/>
</dbReference>
<evidence type="ECO:0000313" key="9">
    <source>
        <dbReference type="EMBL" id="OLN27056.1"/>
    </source>
</evidence>
<dbReference type="Gene3D" id="3.10.120.10">
    <property type="entry name" value="Cytochrome b5-like heme/steroid binding domain"/>
    <property type="match status" value="1"/>
</dbReference>
<comment type="subcellular location">
    <subcellularLocation>
        <location evidence="1">Cell membrane</location>
        <topology evidence="1">Multi-pass membrane protein</topology>
    </subcellularLocation>
</comment>
<dbReference type="OrthoDB" id="346004at2"/>
<dbReference type="STRING" id="1888891.DSOL_4723"/>
<evidence type="ECO:0000256" key="4">
    <source>
        <dbReference type="ARBA" id="ARBA00022692"/>
    </source>
</evidence>
<dbReference type="InterPro" id="IPR001199">
    <property type="entry name" value="Cyt_B5-like_heme/steroid-bd"/>
</dbReference>
<evidence type="ECO:0000256" key="5">
    <source>
        <dbReference type="ARBA" id="ARBA00022989"/>
    </source>
</evidence>
<feature type="transmembrane region" description="Helical" evidence="7">
    <location>
        <begin position="130"/>
        <end position="151"/>
    </location>
</feature>
<keyword evidence="5 7" id="KW-1133">Transmembrane helix</keyword>
<keyword evidence="3" id="KW-1003">Cell membrane</keyword>
<dbReference type="PANTHER" id="PTHR33452">
    <property type="entry name" value="OXIDOREDUCTASE CATD-RELATED"/>
    <property type="match status" value="1"/>
</dbReference>
<sequence>MRNFTVMQLSTFNGINKPAYVGYQGKVYDVSTIFKGGEHAGIKAGQDLTDDFAKGPHQADIFNNFPVVGALTEESLCGKVFSGTSIKTDLLLRLALGTVFFAHGAQKLLGWFGGYGWSGTMGYLTQTVHLASPIAGLVILLEFFAGIAIILGFLTRPAALGIALVMLGAAFTVHLPNGFFLDKGGVEYVFVLFLVALFLLINGAGTISIDRLIRTRFQRN</sequence>
<organism evidence="9 10">
    <name type="scientific">Desulfosporosinus metallidurans</name>
    <dbReference type="NCBI Taxonomy" id="1888891"/>
    <lineage>
        <taxon>Bacteria</taxon>
        <taxon>Bacillati</taxon>
        <taxon>Bacillota</taxon>
        <taxon>Clostridia</taxon>
        <taxon>Eubacteriales</taxon>
        <taxon>Desulfitobacteriaceae</taxon>
        <taxon>Desulfosporosinus</taxon>
    </lineage>
</organism>
<evidence type="ECO:0000256" key="6">
    <source>
        <dbReference type="ARBA" id="ARBA00023136"/>
    </source>
</evidence>
<gene>
    <name evidence="9" type="ORF">DSOL_4723</name>
</gene>
<dbReference type="InterPro" id="IPR036400">
    <property type="entry name" value="Cyt_B5-like_heme/steroid_sf"/>
</dbReference>
<evidence type="ECO:0000313" key="10">
    <source>
        <dbReference type="Proteomes" id="UP000186102"/>
    </source>
</evidence>
<evidence type="ECO:0000259" key="8">
    <source>
        <dbReference type="SMART" id="SM01117"/>
    </source>
</evidence>
<dbReference type="PANTHER" id="PTHR33452:SF1">
    <property type="entry name" value="INNER MEMBRANE PROTEIN YPHA-RELATED"/>
    <property type="match status" value="1"/>
</dbReference>
<evidence type="ECO:0000256" key="2">
    <source>
        <dbReference type="ARBA" id="ARBA00006679"/>
    </source>
</evidence>
<keyword evidence="4 7" id="KW-0812">Transmembrane</keyword>
<comment type="caution">
    <text evidence="9">The sequence shown here is derived from an EMBL/GenBank/DDBJ whole genome shotgun (WGS) entry which is preliminary data.</text>
</comment>
<dbReference type="Pfam" id="PF07681">
    <property type="entry name" value="DoxX"/>
    <property type="match status" value="1"/>
</dbReference>
<reference evidence="9 10" key="1">
    <citation type="submission" date="2016-09" db="EMBL/GenBank/DDBJ databases">
        <title>Complete genome of Desulfosporosinus sp. OL.</title>
        <authorList>
            <person name="Mardanov A."/>
            <person name="Beletsky A."/>
            <person name="Panova A."/>
            <person name="Karnachuk O."/>
            <person name="Ravin N."/>
        </authorList>
    </citation>
    <scope>NUCLEOTIDE SEQUENCE [LARGE SCALE GENOMIC DNA]</scope>
    <source>
        <strain evidence="9 10">OL</strain>
    </source>
</reference>
<protein>
    <submittedName>
        <fullName evidence="9">Membrane protein, distant similarity to thiosulfate:quinone oxidoreductase DoxD</fullName>
    </submittedName>
</protein>
<feature type="transmembrane region" description="Helical" evidence="7">
    <location>
        <begin position="158"/>
        <end position="176"/>
    </location>
</feature>
<feature type="domain" description="Cytochrome b5 heme-binding" evidence="8">
    <location>
        <begin position="4"/>
        <end position="72"/>
    </location>
</feature>
<dbReference type="GO" id="GO:0005886">
    <property type="term" value="C:plasma membrane"/>
    <property type="evidence" value="ECO:0007669"/>
    <property type="project" value="UniProtKB-SubCell"/>
</dbReference>
<name>A0A1Q8QIB2_9FIRM</name>
<feature type="transmembrane region" description="Helical" evidence="7">
    <location>
        <begin position="90"/>
        <end position="110"/>
    </location>
</feature>
<dbReference type="AlphaFoldDB" id="A0A1Q8QIB2"/>
<evidence type="ECO:0000256" key="7">
    <source>
        <dbReference type="SAM" id="Phobius"/>
    </source>
</evidence>
<keyword evidence="10" id="KW-1185">Reference proteome</keyword>
<dbReference type="Proteomes" id="UP000186102">
    <property type="component" value="Unassembled WGS sequence"/>
</dbReference>
<dbReference type="InterPro" id="IPR032808">
    <property type="entry name" value="DoxX"/>
</dbReference>
<dbReference type="Pfam" id="PF00173">
    <property type="entry name" value="Cyt-b5"/>
    <property type="match status" value="1"/>
</dbReference>
<dbReference type="RefSeq" id="WP_083642940.1">
    <property type="nucleotide sequence ID" value="NZ_MLBF01000064.1"/>
</dbReference>
<dbReference type="InterPro" id="IPR051907">
    <property type="entry name" value="DoxX-like_oxidoreductase"/>
</dbReference>